<name>A0A7C3MKW2_DICTH</name>
<evidence type="ECO:0000259" key="5">
    <source>
        <dbReference type="PROSITE" id="PS50850"/>
    </source>
</evidence>
<reference evidence="6" key="1">
    <citation type="journal article" date="2020" name="mSystems">
        <title>Genome- and Community-Level Interaction Insights into Carbon Utilization and Element Cycling Functions of Hydrothermarchaeota in Hydrothermal Sediment.</title>
        <authorList>
            <person name="Zhou Z."/>
            <person name="Liu Y."/>
            <person name="Xu W."/>
            <person name="Pan J."/>
            <person name="Luo Z.H."/>
            <person name="Li M."/>
        </authorList>
    </citation>
    <scope>NUCLEOTIDE SEQUENCE [LARGE SCALE GENOMIC DNA]</scope>
    <source>
        <strain evidence="6">SpSt-81</strain>
    </source>
</reference>
<feature type="transmembrane region" description="Helical" evidence="4">
    <location>
        <begin position="80"/>
        <end position="100"/>
    </location>
</feature>
<feature type="transmembrane region" description="Helical" evidence="4">
    <location>
        <begin position="229"/>
        <end position="253"/>
    </location>
</feature>
<gene>
    <name evidence="6" type="ORF">ENW00_08195</name>
</gene>
<keyword evidence="3 4" id="KW-0472">Membrane</keyword>
<dbReference type="AlphaFoldDB" id="A0A7C3MKW2"/>
<evidence type="ECO:0000256" key="2">
    <source>
        <dbReference type="ARBA" id="ARBA00022989"/>
    </source>
</evidence>
<feature type="transmembrane region" description="Helical" evidence="4">
    <location>
        <begin position="148"/>
        <end position="167"/>
    </location>
</feature>
<feature type="transmembrane region" description="Helical" evidence="4">
    <location>
        <begin position="299"/>
        <end position="316"/>
    </location>
</feature>
<evidence type="ECO:0000256" key="1">
    <source>
        <dbReference type="ARBA" id="ARBA00022692"/>
    </source>
</evidence>
<feature type="transmembrane region" description="Helical" evidence="4">
    <location>
        <begin position="179"/>
        <end position="197"/>
    </location>
</feature>
<feature type="domain" description="Major facilitator superfamily (MFS) profile" evidence="5">
    <location>
        <begin position="10"/>
        <end position="411"/>
    </location>
</feature>
<feature type="transmembrane region" description="Helical" evidence="4">
    <location>
        <begin position="360"/>
        <end position="380"/>
    </location>
</feature>
<feature type="transmembrane region" description="Helical" evidence="4">
    <location>
        <begin position="48"/>
        <end position="68"/>
    </location>
</feature>
<keyword evidence="2 4" id="KW-1133">Transmembrane helix</keyword>
<organism evidence="6">
    <name type="scientific">Dictyoglomus thermophilum</name>
    <dbReference type="NCBI Taxonomy" id="14"/>
    <lineage>
        <taxon>Bacteria</taxon>
        <taxon>Pseudomonadati</taxon>
        <taxon>Dictyoglomota</taxon>
        <taxon>Dictyoglomia</taxon>
        <taxon>Dictyoglomales</taxon>
        <taxon>Dictyoglomaceae</taxon>
        <taxon>Dictyoglomus</taxon>
    </lineage>
</organism>
<dbReference type="PROSITE" id="PS50850">
    <property type="entry name" value="MFS"/>
    <property type="match status" value="1"/>
</dbReference>
<feature type="transmembrane region" description="Helical" evidence="4">
    <location>
        <begin position="386"/>
        <end position="407"/>
    </location>
</feature>
<dbReference type="SUPFAM" id="SSF103473">
    <property type="entry name" value="MFS general substrate transporter"/>
    <property type="match status" value="1"/>
</dbReference>
<dbReference type="GO" id="GO:0022857">
    <property type="term" value="F:transmembrane transporter activity"/>
    <property type="evidence" value="ECO:0007669"/>
    <property type="project" value="InterPro"/>
</dbReference>
<evidence type="ECO:0000256" key="4">
    <source>
        <dbReference type="SAM" id="Phobius"/>
    </source>
</evidence>
<dbReference type="Pfam" id="PF07690">
    <property type="entry name" value="MFS_1"/>
    <property type="match status" value="1"/>
</dbReference>
<evidence type="ECO:0000313" key="6">
    <source>
        <dbReference type="EMBL" id="HFX14107.1"/>
    </source>
</evidence>
<dbReference type="PANTHER" id="PTHR23528:SF1">
    <property type="entry name" value="MAJOR FACILITATOR SUPERFAMILY (MFS) PROFILE DOMAIN-CONTAINING PROTEIN"/>
    <property type="match status" value="1"/>
</dbReference>
<comment type="caution">
    <text evidence="6">The sequence shown here is derived from an EMBL/GenBank/DDBJ whole genome shotgun (WGS) entry which is preliminary data.</text>
</comment>
<sequence length="418" mass="46384">MSNKEVSYFKIFLLGFGFLSISLLWAIYNSDIPIILQKTYKLSSFVVGWIMNLDNILAILLIPLIGALSDRTVTKIGKRMPYIISSLPLGAILFALIPWIPLVWGINTASLLLTILVIFLMNIAQGIGRGPVISLMPDLVPPEERSPANGIINFMGGLGALIAYFFVGRISAENRPLGFLIVGIIQIIAVLILLIFVKEHKDSIVLKSSEKVSWNESFKNLLNIRDKNLIFLLIAILFWFISFNAIETFYSVYMALESGLDPSVGETLAKTNLGILSLSFMIFSIPSGFIGKKIGRKKAILLGILGMIVTLMGLIILKNINIIRYLFIIGGISWALININSLPMVLDFASLQFQGTYTGFYYFSSQLASIISPPLAGFLADIFKTRFIIFPFSAFFAILALISILEVKEKKADVNFRT</sequence>
<proteinExistence type="predicted"/>
<feature type="transmembrane region" description="Helical" evidence="4">
    <location>
        <begin position="7"/>
        <end position="28"/>
    </location>
</feature>
<feature type="transmembrane region" description="Helical" evidence="4">
    <location>
        <begin position="106"/>
        <end position="127"/>
    </location>
</feature>
<dbReference type="InterPro" id="IPR036259">
    <property type="entry name" value="MFS_trans_sf"/>
</dbReference>
<protein>
    <submittedName>
        <fullName evidence="6">MFS transporter</fullName>
    </submittedName>
</protein>
<dbReference type="EMBL" id="DTIN01000033">
    <property type="protein sequence ID" value="HFX14107.1"/>
    <property type="molecule type" value="Genomic_DNA"/>
</dbReference>
<dbReference type="PANTHER" id="PTHR23528">
    <property type="match status" value="1"/>
</dbReference>
<dbReference type="InterPro" id="IPR020846">
    <property type="entry name" value="MFS_dom"/>
</dbReference>
<dbReference type="Gene3D" id="1.20.1250.20">
    <property type="entry name" value="MFS general substrate transporter like domains"/>
    <property type="match status" value="2"/>
</dbReference>
<keyword evidence="1 4" id="KW-0812">Transmembrane</keyword>
<feature type="transmembrane region" description="Helical" evidence="4">
    <location>
        <begin position="273"/>
        <end position="290"/>
    </location>
</feature>
<accession>A0A7C3MKW2</accession>
<dbReference type="InterPro" id="IPR011701">
    <property type="entry name" value="MFS"/>
</dbReference>
<feature type="transmembrane region" description="Helical" evidence="4">
    <location>
        <begin position="322"/>
        <end position="339"/>
    </location>
</feature>
<evidence type="ECO:0000256" key="3">
    <source>
        <dbReference type="ARBA" id="ARBA00023136"/>
    </source>
</evidence>